<dbReference type="Proteomes" id="UP000886657">
    <property type="component" value="Unassembled WGS sequence"/>
</dbReference>
<evidence type="ECO:0000313" key="1">
    <source>
        <dbReference type="EMBL" id="MBK9797954.1"/>
    </source>
</evidence>
<gene>
    <name evidence="1" type="ORF">IPP58_16020</name>
</gene>
<protein>
    <submittedName>
        <fullName evidence="1">Glycosyltransferase</fullName>
    </submittedName>
</protein>
<proteinExistence type="predicted"/>
<dbReference type="SUPFAM" id="SSF53756">
    <property type="entry name" value="UDP-Glycosyltransferase/glycogen phosphorylase"/>
    <property type="match status" value="1"/>
</dbReference>
<name>A0A9D7SK14_9BACT</name>
<dbReference type="AlphaFoldDB" id="A0A9D7SK14"/>
<dbReference type="Gene3D" id="3.40.50.2000">
    <property type="entry name" value="Glycogen Phosphorylase B"/>
    <property type="match status" value="1"/>
</dbReference>
<reference evidence="1" key="1">
    <citation type="submission" date="2020-10" db="EMBL/GenBank/DDBJ databases">
        <title>Connecting structure to function with the recovery of over 1000 high-quality activated sludge metagenome-assembled genomes encoding full-length rRNA genes using long-read sequencing.</title>
        <authorList>
            <person name="Singleton C.M."/>
            <person name="Petriglieri F."/>
            <person name="Kristensen J.M."/>
            <person name="Kirkegaard R.H."/>
            <person name="Michaelsen T.Y."/>
            <person name="Andersen M.H."/>
            <person name="Karst S.M."/>
            <person name="Dueholm M.S."/>
            <person name="Nielsen P.H."/>
            <person name="Albertsen M."/>
        </authorList>
    </citation>
    <scope>NUCLEOTIDE SEQUENCE</scope>
    <source>
        <strain evidence="1">Skiv_18-Q3-R9-52_MAXAC.067</strain>
    </source>
</reference>
<dbReference type="EMBL" id="JADKIO010000012">
    <property type="protein sequence ID" value="MBK9797954.1"/>
    <property type="molecule type" value="Genomic_DNA"/>
</dbReference>
<dbReference type="PANTHER" id="PTHR12526">
    <property type="entry name" value="GLYCOSYLTRANSFERASE"/>
    <property type="match status" value="1"/>
</dbReference>
<accession>A0A9D7SK14</accession>
<dbReference type="PANTHER" id="PTHR12526:SF630">
    <property type="entry name" value="GLYCOSYLTRANSFERASE"/>
    <property type="match status" value="1"/>
</dbReference>
<comment type="caution">
    <text evidence="1">The sequence shown here is derived from an EMBL/GenBank/DDBJ whole genome shotgun (WGS) entry which is preliminary data.</text>
</comment>
<dbReference type="Pfam" id="PF13692">
    <property type="entry name" value="Glyco_trans_1_4"/>
    <property type="match status" value="1"/>
</dbReference>
<sequence>MIEFAYVGSVVPDRAPYNAPPFSRSGNLFQTEVVKGLAGLGLQPSLVLSFATLPSFPKHPQLWVAGQRLKEAGLPELRLQGFLNVTPFKQLGLGLSTFFRLAAWSLARLGKPRVILAYNLTVPPGLFVWLAARLTGARLCVSLNDIEVPGVTVPDTPFFRWDFQMHRCLIPRLDGRVIMAEATQQDFAPGLPCLRVEGGVGEELIRRTQRSPQPEPRPEAGGPFRMVAVGKLDETNGFDLMLEAMRHLPGEGWSLDIAGAGPLAPRIEAAAQADPRIRMHGFLDLEGVLALYRQADLLLVIRKTQARNTRYFFPVKLFEALLSAVPVLATNTGHLKAEYGEYLHVLDEETAAGLAQGIRAVQAIPREQRRELGARARAFMIREKHWLSQCRKIKDYLEGLG</sequence>
<evidence type="ECO:0000313" key="2">
    <source>
        <dbReference type="Proteomes" id="UP000886657"/>
    </source>
</evidence>
<organism evidence="1 2">
    <name type="scientific">Candidatus Geothrix skivensis</name>
    <dbReference type="NCBI Taxonomy" id="2954439"/>
    <lineage>
        <taxon>Bacteria</taxon>
        <taxon>Pseudomonadati</taxon>
        <taxon>Acidobacteriota</taxon>
        <taxon>Holophagae</taxon>
        <taxon>Holophagales</taxon>
        <taxon>Holophagaceae</taxon>
        <taxon>Geothrix</taxon>
    </lineage>
</organism>